<protein>
    <submittedName>
        <fullName evidence="1">Uncharacterized protein</fullName>
    </submittedName>
</protein>
<sequence>MGMTSVDYTCSVADLYTAVAGRIYSTSHDLGLLRHCPAKKSIPLLPSWVPDWSTWTFGTLAVAHDAPYAASGTTSPRVRLHASPENRLELAGCLVDRLTHLSSPIGPHYRRVDPADTAERNKWLDEQTRFIQRRARKHNPSTATGGETAVQVLQRTLTGNLTLAGSIAKASHQAFFDTHMALTETSSTEETEMARKFIDAARRKSRSRRLALTAAETGFVCAVPEEAERGDWVVMFHGARSLFLVRERPTGGGKGRRFVLLGPAYVHGLMQGEGLRAEWYRERWISLV</sequence>
<reference evidence="1" key="2">
    <citation type="submission" date="2023-06" db="EMBL/GenBank/DDBJ databases">
        <authorList>
            <consortium name="Lawrence Berkeley National Laboratory"/>
            <person name="Haridas S."/>
            <person name="Hensen N."/>
            <person name="Bonometti L."/>
            <person name="Westerberg I."/>
            <person name="Brannstrom I.O."/>
            <person name="Guillou S."/>
            <person name="Cros-Aarteil S."/>
            <person name="Calhoun S."/>
            <person name="Kuo A."/>
            <person name="Mondo S."/>
            <person name="Pangilinan J."/>
            <person name="Riley R."/>
            <person name="Labutti K."/>
            <person name="Andreopoulos B."/>
            <person name="Lipzen A."/>
            <person name="Chen C."/>
            <person name="Yanf M."/>
            <person name="Daum C."/>
            <person name="Ng V."/>
            <person name="Clum A."/>
            <person name="Steindorff A."/>
            <person name="Ohm R."/>
            <person name="Martin F."/>
            <person name="Silar P."/>
            <person name="Natvig D."/>
            <person name="Lalanne C."/>
            <person name="Gautier V."/>
            <person name="Ament-Velasquez S.L."/>
            <person name="Kruys A."/>
            <person name="Hutchinson M.I."/>
            <person name="Powell A.J."/>
            <person name="Barry K."/>
            <person name="Miller A.N."/>
            <person name="Grigoriev I.V."/>
            <person name="Debuchy R."/>
            <person name="Gladieux P."/>
            <person name="Thoren M.H."/>
            <person name="Johannesson H."/>
        </authorList>
    </citation>
    <scope>NUCLEOTIDE SEQUENCE</scope>
    <source>
        <strain evidence="1">SMH4131-1</strain>
    </source>
</reference>
<dbReference type="PANTHER" id="PTHR24148:SF80">
    <property type="entry name" value="HETEROKARYON INCOMPATIBILITY DOMAIN-CONTAINING PROTEIN"/>
    <property type="match status" value="1"/>
</dbReference>
<dbReference type="AlphaFoldDB" id="A0AAE0IVL1"/>
<name>A0AAE0IVL1_9PEZI</name>
<dbReference type="Proteomes" id="UP001286456">
    <property type="component" value="Unassembled WGS sequence"/>
</dbReference>
<reference evidence="1" key="1">
    <citation type="journal article" date="2023" name="Mol. Phylogenet. Evol.">
        <title>Genome-scale phylogeny and comparative genomics of the fungal order Sordariales.</title>
        <authorList>
            <person name="Hensen N."/>
            <person name="Bonometti L."/>
            <person name="Westerberg I."/>
            <person name="Brannstrom I.O."/>
            <person name="Guillou S."/>
            <person name="Cros-Aarteil S."/>
            <person name="Calhoun S."/>
            <person name="Haridas S."/>
            <person name="Kuo A."/>
            <person name="Mondo S."/>
            <person name="Pangilinan J."/>
            <person name="Riley R."/>
            <person name="LaButti K."/>
            <person name="Andreopoulos B."/>
            <person name="Lipzen A."/>
            <person name="Chen C."/>
            <person name="Yan M."/>
            <person name="Daum C."/>
            <person name="Ng V."/>
            <person name="Clum A."/>
            <person name="Steindorff A."/>
            <person name="Ohm R.A."/>
            <person name="Martin F."/>
            <person name="Silar P."/>
            <person name="Natvig D.O."/>
            <person name="Lalanne C."/>
            <person name="Gautier V."/>
            <person name="Ament-Velasquez S.L."/>
            <person name="Kruys A."/>
            <person name="Hutchinson M.I."/>
            <person name="Powell A.J."/>
            <person name="Barry K."/>
            <person name="Miller A.N."/>
            <person name="Grigoriev I.V."/>
            <person name="Debuchy R."/>
            <person name="Gladieux P."/>
            <person name="Hiltunen Thoren M."/>
            <person name="Johannesson H."/>
        </authorList>
    </citation>
    <scope>NUCLEOTIDE SEQUENCE</scope>
    <source>
        <strain evidence="1">SMH4131-1</strain>
    </source>
</reference>
<dbReference type="Pfam" id="PF26639">
    <property type="entry name" value="Het-6_barrel"/>
    <property type="match status" value="1"/>
</dbReference>
<proteinExistence type="predicted"/>
<organism evidence="1 2">
    <name type="scientific">Cercophora scortea</name>
    <dbReference type="NCBI Taxonomy" id="314031"/>
    <lineage>
        <taxon>Eukaryota</taxon>
        <taxon>Fungi</taxon>
        <taxon>Dikarya</taxon>
        <taxon>Ascomycota</taxon>
        <taxon>Pezizomycotina</taxon>
        <taxon>Sordariomycetes</taxon>
        <taxon>Sordariomycetidae</taxon>
        <taxon>Sordariales</taxon>
        <taxon>Lasiosphaeriaceae</taxon>
        <taxon>Cercophora</taxon>
    </lineage>
</organism>
<dbReference type="PANTHER" id="PTHR24148">
    <property type="entry name" value="ANKYRIN REPEAT DOMAIN-CONTAINING PROTEIN 39 HOMOLOG-RELATED"/>
    <property type="match status" value="1"/>
</dbReference>
<keyword evidence="2" id="KW-1185">Reference proteome</keyword>
<dbReference type="EMBL" id="JAUEPO010000002">
    <property type="protein sequence ID" value="KAK3331782.1"/>
    <property type="molecule type" value="Genomic_DNA"/>
</dbReference>
<accession>A0AAE0IVL1</accession>
<evidence type="ECO:0000313" key="1">
    <source>
        <dbReference type="EMBL" id="KAK3331782.1"/>
    </source>
</evidence>
<dbReference type="InterPro" id="IPR052895">
    <property type="entry name" value="HetReg/Transcr_Mod"/>
</dbReference>
<evidence type="ECO:0000313" key="2">
    <source>
        <dbReference type="Proteomes" id="UP001286456"/>
    </source>
</evidence>
<gene>
    <name evidence="1" type="ORF">B0T19DRAFT_86541</name>
</gene>
<comment type="caution">
    <text evidence="1">The sequence shown here is derived from an EMBL/GenBank/DDBJ whole genome shotgun (WGS) entry which is preliminary data.</text>
</comment>